<comment type="caution">
    <text evidence="2">The sequence shown here is derived from an EMBL/GenBank/DDBJ whole genome shotgun (WGS) entry which is preliminary data.</text>
</comment>
<dbReference type="PRINTS" id="PR01607">
    <property type="entry name" value="APYRASEFAMLY"/>
</dbReference>
<dbReference type="Gene3D" id="3.90.780.10">
    <property type="entry name" value="5'-Nucleotidase, C-terminal domain"/>
    <property type="match status" value="1"/>
</dbReference>
<dbReference type="Proteomes" id="UP000820977">
    <property type="component" value="Unassembled WGS sequence"/>
</dbReference>
<dbReference type="InterPro" id="IPR006179">
    <property type="entry name" value="5_nucleotidase/apyrase"/>
</dbReference>
<dbReference type="SUPFAM" id="SSF55816">
    <property type="entry name" value="5'-nucleotidase (syn. UDP-sugar hydrolase), C-terminal domain"/>
    <property type="match status" value="1"/>
</dbReference>
<sequence>MQKKHIITFIAAAIVCGTSCSSHYTPVSVERSRILIDNRYDNTQGNDGTAQFITPYKQVVDSIVSPVVGISARYMAADRPESLLSNLLADILIHGSADYGEKPDFSVYNIGGIRSAFAEGNVTYGDVTDVAPFDNKIYFMTLSGKKVKELFRQIAGTGGEGVSHGVELVIDGKGHLLSARLNGEEVDESRNYRVATLDYLAQGNDKMLAFKDGTDINAPASDDNNVRFIIMKYMSGLMKRGIAADSKIEGRITVKQQ</sequence>
<proteinExistence type="predicted"/>
<dbReference type="PANTHER" id="PTHR11575:SF24">
    <property type="entry name" value="5'-NUCLEOTIDASE"/>
    <property type="match status" value="1"/>
</dbReference>
<evidence type="ECO:0000313" key="3">
    <source>
        <dbReference type="Proteomes" id="UP000820977"/>
    </source>
</evidence>
<dbReference type="EMBL" id="JABKKJ010000001">
    <property type="protein sequence ID" value="NPE24188.1"/>
    <property type="molecule type" value="Genomic_DNA"/>
</dbReference>
<dbReference type="InterPro" id="IPR008334">
    <property type="entry name" value="5'-Nucleotdase_C"/>
</dbReference>
<dbReference type="Pfam" id="PF02872">
    <property type="entry name" value="5_nucleotid_C"/>
    <property type="match status" value="1"/>
</dbReference>
<protein>
    <submittedName>
        <fullName evidence="2">5'-nucleotidase C-terminal domain-containing protein</fullName>
    </submittedName>
</protein>
<dbReference type="InterPro" id="IPR036907">
    <property type="entry name" value="5'-Nucleotdase_C_sf"/>
</dbReference>
<dbReference type="RefSeq" id="WP_172343705.1">
    <property type="nucleotide sequence ID" value="NZ_CASYYZ010000014.1"/>
</dbReference>
<evidence type="ECO:0000259" key="1">
    <source>
        <dbReference type="Pfam" id="PF02872"/>
    </source>
</evidence>
<keyword evidence="3" id="KW-1185">Reference proteome</keyword>
<name>A0ABX2B030_9BACT</name>
<accession>A0ABX2B030</accession>
<dbReference type="PANTHER" id="PTHR11575">
    <property type="entry name" value="5'-NUCLEOTIDASE-RELATED"/>
    <property type="match status" value="1"/>
</dbReference>
<evidence type="ECO:0000313" key="2">
    <source>
        <dbReference type="EMBL" id="NPE24188.1"/>
    </source>
</evidence>
<organism evidence="2 3">
    <name type="scientific">Xylanibacter caecicola</name>
    <dbReference type="NCBI Taxonomy" id="2736294"/>
    <lineage>
        <taxon>Bacteria</taxon>
        <taxon>Pseudomonadati</taxon>
        <taxon>Bacteroidota</taxon>
        <taxon>Bacteroidia</taxon>
        <taxon>Bacteroidales</taxon>
        <taxon>Prevotellaceae</taxon>
        <taxon>Xylanibacter</taxon>
    </lineage>
</organism>
<reference evidence="2 3" key="1">
    <citation type="submission" date="2020-05" db="EMBL/GenBank/DDBJ databases">
        <title>Distinct polysaccharide utilization as determinants for interspecies competition between intestinal Prevotella spp.</title>
        <authorList>
            <person name="Galvez E.J.C."/>
            <person name="Iljazovic A."/>
            <person name="Strowig T."/>
        </authorList>
    </citation>
    <scope>NUCLEOTIDE SEQUENCE [LARGE SCALE GENOMIC DNA]</scope>
    <source>
        <strain evidence="2 3">PCHR</strain>
    </source>
</reference>
<gene>
    <name evidence="2" type="ORF">HPS54_01420</name>
</gene>
<feature type="domain" description="5'-Nucleotidase C-terminal" evidence="1">
    <location>
        <begin position="78"/>
        <end position="211"/>
    </location>
</feature>